<organism evidence="2 3">
    <name type="scientific">Mycobacterium arosiense ATCC BAA-1401 = DSM 45069</name>
    <dbReference type="NCBI Taxonomy" id="1265311"/>
    <lineage>
        <taxon>Bacteria</taxon>
        <taxon>Bacillati</taxon>
        <taxon>Actinomycetota</taxon>
        <taxon>Actinomycetes</taxon>
        <taxon>Mycobacteriales</taxon>
        <taxon>Mycobacteriaceae</taxon>
        <taxon>Mycobacterium</taxon>
        <taxon>Mycobacterium avium complex (MAC)</taxon>
    </lineage>
</organism>
<dbReference type="GO" id="GO:0051920">
    <property type="term" value="F:peroxiredoxin activity"/>
    <property type="evidence" value="ECO:0007669"/>
    <property type="project" value="InterPro"/>
</dbReference>
<proteinExistence type="predicted"/>
<evidence type="ECO:0000313" key="2">
    <source>
        <dbReference type="EMBL" id="ORA08316.1"/>
    </source>
</evidence>
<name>A0A1W9Z770_MYCAI</name>
<gene>
    <name evidence="2" type="ORF">BST14_24505</name>
</gene>
<dbReference type="InterPro" id="IPR003779">
    <property type="entry name" value="CMD-like"/>
</dbReference>
<reference evidence="2 3" key="1">
    <citation type="submission" date="2016-12" db="EMBL/GenBank/DDBJ databases">
        <title>The new phylogeny of genus Mycobacterium.</title>
        <authorList>
            <person name="Tortoli E."/>
            <person name="Trovato A."/>
            <person name="Cirillo D.M."/>
        </authorList>
    </citation>
    <scope>NUCLEOTIDE SEQUENCE [LARGE SCALE GENOMIC DNA]</scope>
    <source>
        <strain evidence="2 3">DSM 45069</strain>
    </source>
</reference>
<feature type="domain" description="Carboxymuconolactone decarboxylase-like" evidence="1">
    <location>
        <begin position="38"/>
        <end position="99"/>
    </location>
</feature>
<accession>A0A1W9Z770</accession>
<dbReference type="EMBL" id="MVHG01000099">
    <property type="protein sequence ID" value="ORA08316.1"/>
    <property type="molecule type" value="Genomic_DNA"/>
</dbReference>
<dbReference type="PANTHER" id="PTHR34846:SF11">
    <property type="entry name" value="4-CARBOXYMUCONOLACTONE DECARBOXYLASE FAMILY PROTEIN (AFU_ORTHOLOGUE AFUA_6G11590)"/>
    <property type="match status" value="1"/>
</dbReference>
<keyword evidence="3" id="KW-1185">Reference proteome</keyword>
<dbReference type="PANTHER" id="PTHR34846">
    <property type="entry name" value="4-CARBOXYMUCONOLACTONE DECARBOXYLASE FAMILY PROTEIN (AFU_ORTHOLOGUE AFUA_6G11590)"/>
    <property type="match status" value="1"/>
</dbReference>
<evidence type="ECO:0000313" key="3">
    <source>
        <dbReference type="Proteomes" id="UP000192707"/>
    </source>
</evidence>
<dbReference type="Gene3D" id="1.20.1290.10">
    <property type="entry name" value="AhpD-like"/>
    <property type="match status" value="1"/>
</dbReference>
<comment type="caution">
    <text evidence="2">The sequence shown here is derived from an EMBL/GenBank/DDBJ whole genome shotgun (WGS) entry which is preliminary data.</text>
</comment>
<dbReference type="InterPro" id="IPR029032">
    <property type="entry name" value="AhpD-like"/>
</dbReference>
<dbReference type="Pfam" id="PF02627">
    <property type="entry name" value="CMD"/>
    <property type="match status" value="1"/>
</dbReference>
<dbReference type="SUPFAM" id="SSF69118">
    <property type="entry name" value="AhpD-like"/>
    <property type="match status" value="1"/>
</dbReference>
<dbReference type="OrthoDB" id="4617682at2"/>
<evidence type="ECO:0000259" key="1">
    <source>
        <dbReference type="Pfam" id="PF02627"/>
    </source>
</evidence>
<sequence>MTRIPYRDPEEMPELARELTARRGNLNVYRALANAEKVFTAWMVAGDAALSSPVLSRRLRELIVLRTAYLMDCAYELGQHKDVAQTVGVDAATIEAITSEAGWQTIGFDATELAILHLTTELLTTRRVAEPLFQTVHAALGSEATVEALMVIGRYAGLALMLNALDVDIDETARLPVPPTRREESS</sequence>
<dbReference type="AlphaFoldDB" id="A0A1W9Z770"/>
<dbReference type="Proteomes" id="UP000192707">
    <property type="component" value="Unassembled WGS sequence"/>
</dbReference>
<dbReference type="RefSeq" id="WP_083066903.1">
    <property type="nucleotide sequence ID" value="NZ_MVHG01000099.1"/>
</dbReference>
<protein>
    <submittedName>
        <fullName evidence="2">4-carboxy muconolactone decarboxylase</fullName>
    </submittedName>
</protein>